<evidence type="ECO:0000313" key="3">
    <source>
        <dbReference type="Proteomes" id="UP000826656"/>
    </source>
</evidence>
<gene>
    <name evidence="2" type="ORF">KY290_001214</name>
</gene>
<sequence>MEQLKRERGVAAPSSLVGKGRGEGNGGGSSCSEPAASRDSPELLEMRDASLRLFFFERRKRMNNF</sequence>
<organism evidence="2 3">
    <name type="scientific">Solanum tuberosum</name>
    <name type="common">Potato</name>
    <dbReference type="NCBI Taxonomy" id="4113"/>
    <lineage>
        <taxon>Eukaryota</taxon>
        <taxon>Viridiplantae</taxon>
        <taxon>Streptophyta</taxon>
        <taxon>Embryophyta</taxon>
        <taxon>Tracheophyta</taxon>
        <taxon>Spermatophyta</taxon>
        <taxon>Magnoliopsida</taxon>
        <taxon>eudicotyledons</taxon>
        <taxon>Gunneridae</taxon>
        <taxon>Pentapetalae</taxon>
        <taxon>asterids</taxon>
        <taxon>lamiids</taxon>
        <taxon>Solanales</taxon>
        <taxon>Solanaceae</taxon>
        <taxon>Solanoideae</taxon>
        <taxon>Solaneae</taxon>
        <taxon>Solanum</taxon>
    </lineage>
</organism>
<protein>
    <submittedName>
        <fullName evidence="2">Uncharacterized protein</fullName>
    </submittedName>
</protein>
<reference evidence="2 3" key="1">
    <citation type="journal article" date="2021" name="bioRxiv">
        <title>Chromosome-scale and haplotype-resolved genome assembly of a tetraploid potato cultivar.</title>
        <authorList>
            <person name="Sun H."/>
            <person name="Jiao W.-B."/>
            <person name="Krause K."/>
            <person name="Campoy J.A."/>
            <person name="Goel M."/>
            <person name="Folz-Donahue K."/>
            <person name="Kukat C."/>
            <person name="Huettel B."/>
            <person name="Schneeberger K."/>
        </authorList>
    </citation>
    <scope>NUCLEOTIDE SEQUENCE [LARGE SCALE GENOMIC DNA]</scope>
    <source>
        <strain evidence="2">SolTubOtavaFocal</strain>
        <tissue evidence="2">Leaves</tissue>
    </source>
</reference>
<comment type="caution">
    <text evidence="2">The sequence shown here is derived from an EMBL/GenBank/DDBJ whole genome shotgun (WGS) entry which is preliminary data.</text>
</comment>
<name>A0ABQ7WLK3_SOLTU</name>
<dbReference type="Proteomes" id="UP000826656">
    <property type="component" value="Unassembled WGS sequence"/>
</dbReference>
<evidence type="ECO:0000256" key="1">
    <source>
        <dbReference type="SAM" id="MobiDB-lite"/>
    </source>
</evidence>
<accession>A0ABQ7WLK3</accession>
<proteinExistence type="predicted"/>
<keyword evidence="3" id="KW-1185">Reference proteome</keyword>
<dbReference type="EMBL" id="JAIVGD010000001">
    <property type="protein sequence ID" value="KAH0781616.1"/>
    <property type="molecule type" value="Genomic_DNA"/>
</dbReference>
<feature type="region of interest" description="Disordered" evidence="1">
    <location>
        <begin position="1"/>
        <end position="43"/>
    </location>
</feature>
<evidence type="ECO:0000313" key="2">
    <source>
        <dbReference type="EMBL" id="KAH0781616.1"/>
    </source>
</evidence>